<dbReference type="EMBL" id="OZ021739">
    <property type="protein sequence ID" value="CAK9322221.1"/>
    <property type="molecule type" value="Genomic_DNA"/>
</dbReference>
<organism evidence="2 3">
    <name type="scientific">Citrullus colocynthis</name>
    <name type="common">colocynth</name>
    <dbReference type="NCBI Taxonomy" id="252529"/>
    <lineage>
        <taxon>Eukaryota</taxon>
        <taxon>Viridiplantae</taxon>
        <taxon>Streptophyta</taxon>
        <taxon>Embryophyta</taxon>
        <taxon>Tracheophyta</taxon>
        <taxon>Spermatophyta</taxon>
        <taxon>Magnoliopsida</taxon>
        <taxon>eudicotyledons</taxon>
        <taxon>Gunneridae</taxon>
        <taxon>Pentapetalae</taxon>
        <taxon>rosids</taxon>
        <taxon>fabids</taxon>
        <taxon>Cucurbitales</taxon>
        <taxon>Cucurbitaceae</taxon>
        <taxon>Benincaseae</taxon>
        <taxon>Citrullus</taxon>
    </lineage>
</organism>
<evidence type="ECO:0000313" key="2">
    <source>
        <dbReference type="EMBL" id="CAK9322221.1"/>
    </source>
</evidence>
<reference evidence="2 3" key="1">
    <citation type="submission" date="2024-03" db="EMBL/GenBank/DDBJ databases">
        <authorList>
            <person name="Gkanogiannis A."/>
            <person name="Becerra Lopez-Lavalle L."/>
        </authorList>
    </citation>
    <scope>NUCLEOTIDE SEQUENCE [LARGE SCALE GENOMIC DNA]</scope>
</reference>
<feature type="compositionally biased region" description="Polar residues" evidence="1">
    <location>
        <begin position="1"/>
        <end position="18"/>
    </location>
</feature>
<name>A0ABP0YT45_9ROSI</name>
<feature type="compositionally biased region" description="Basic and acidic residues" evidence="1">
    <location>
        <begin position="19"/>
        <end position="28"/>
    </location>
</feature>
<sequence length="62" mass="6703">TSCFRSKAQSITASSKQSSLDRECIRQRPKEEATKSVLGASSVVPREGGAMCHTLSQITFLT</sequence>
<dbReference type="Proteomes" id="UP001642487">
    <property type="component" value="Chromosome 5"/>
</dbReference>
<evidence type="ECO:0000256" key="1">
    <source>
        <dbReference type="SAM" id="MobiDB-lite"/>
    </source>
</evidence>
<keyword evidence="3" id="KW-1185">Reference proteome</keyword>
<accession>A0ABP0YT45</accession>
<protein>
    <submittedName>
        <fullName evidence="2">Uncharacterized protein</fullName>
    </submittedName>
</protein>
<feature type="non-terminal residue" evidence="2">
    <location>
        <position position="1"/>
    </location>
</feature>
<feature type="region of interest" description="Disordered" evidence="1">
    <location>
        <begin position="1"/>
        <end position="28"/>
    </location>
</feature>
<evidence type="ECO:0000313" key="3">
    <source>
        <dbReference type="Proteomes" id="UP001642487"/>
    </source>
</evidence>
<proteinExistence type="predicted"/>
<gene>
    <name evidence="2" type="ORF">CITCOLO1_LOCUS14358</name>
</gene>